<accession>A0ACC2VYT9</accession>
<protein>
    <submittedName>
        <fullName evidence="1">Uncharacterized protein</fullName>
    </submittedName>
</protein>
<evidence type="ECO:0000313" key="2">
    <source>
        <dbReference type="Proteomes" id="UP001241377"/>
    </source>
</evidence>
<proteinExistence type="predicted"/>
<gene>
    <name evidence="1" type="ORF">QFC19_003971</name>
</gene>
<keyword evidence="2" id="KW-1185">Reference proteome</keyword>
<reference evidence="1" key="1">
    <citation type="submission" date="2023-04" db="EMBL/GenBank/DDBJ databases">
        <title>Draft Genome sequencing of Naganishia species isolated from polar environments using Oxford Nanopore Technology.</title>
        <authorList>
            <person name="Leo P."/>
            <person name="Venkateswaran K."/>
        </authorList>
    </citation>
    <scope>NUCLEOTIDE SEQUENCE</scope>
    <source>
        <strain evidence="1">MNA-CCFEE 5261</strain>
    </source>
</reference>
<dbReference type="EMBL" id="JASBWR010000040">
    <property type="protein sequence ID" value="KAJ9104331.1"/>
    <property type="molecule type" value="Genomic_DNA"/>
</dbReference>
<organism evidence="1 2">
    <name type="scientific">Naganishia cerealis</name>
    <dbReference type="NCBI Taxonomy" id="610337"/>
    <lineage>
        <taxon>Eukaryota</taxon>
        <taxon>Fungi</taxon>
        <taxon>Dikarya</taxon>
        <taxon>Basidiomycota</taxon>
        <taxon>Agaricomycotina</taxon>
        <taxon>Tremellomycetes</taxon>
        <taxon>Filobasidiales</taxon>
        <taxon>Filobasidiaceae</taxon>
        <taxon>Naganishia</taxon>
    </lineage>
</organism>
<evidence type="ECO:0000313" key="1">
    <source>
        <dbReference type="EMBL" id="KAJ9104331.1"/>
    </source>
</evidence>
<name>A0ACC2VYT9_9TREE</name>
<dbReference type="Proteomes" id="UP001241377">
    <property type="component" value="Unassembled WGS sequence"/>
</dbReference>
<sequence>MSLDSPTEEKYGSDFKAEYAHQEAVAPKNALEAIGVRVVNRPEELAAAESKHVSSAALAAALSKSSINPRSKESFTLYACCFLTFLCACANGYDGSLFSGVNGMTTYQNYFNTGTVGNKVALIFSMYTVGSLIGAFSAGPISDRFGRKWGMFIGGCVILAGTAIVGSAHKIEQLIGGRFVLGWGISIMTVAAPSYCVEIAPPHWRGKFVGFYNCGWFGGETVSPTLHLDAILTPVIHPGAIPAAAITFGTNYMSSNWGWRLPMLMQGFAPLCVMLGVYFVPESPRWLMANGREDEALAFLSKYHGNNDPNSALVQLQWVEFKENIELDASDKRWWDYRALFATKNARYRFLQVMMISVFGQFSGNGLGYFNVVIYKNLGYNSSAVQLALNLANQVASAICAGTAAAFTDRMPRVKILTFGTAGCAVLLAINAGLSEVWANQPVDAEGIVINPKLGVGQGALAAYFLFNALFSFTYTPLQGVYPTENLENTARAKGMAFSGVCVSLIGFINTYAGPIALQNIKHRYVFVFVGKLRPYLVDSGTILTATCSGWDLIEAGAWWTLGVETCGRTLEELDEIYNAPYPPFYSRRKQIIAVKDGEVLAAVDEL</sequence>
<comment type="caution">
    <text evidence="1">The sequence shown here is derived from an EMBL/GenBank/DDBJ whole genome shotgun (WGS) entry which is preliminary data.</text>
</comment>